<evidence type="ECO:0000259" key="2">
    <source>
        <dbReference type="Pfam" id="PF26130"/>
    </source>
</evidence>
<feature type="compositionally biased region" description="Polar residues" evidence="1">
    <location>
        <begin position="609"/>
        <end position="625"/>
    </location>
</feature>
<evidence type="ECO:0000256" key="1">
    <source>
        <dbReference type="SAM" id="MobiDB-lite"/>
    </source>
</evidence>
<feature type="compositionally biased region" description="Polar residues" evidence="1">
    <location>
        <begin position="360"/>
        <end position="379"/>
    </location>
</feature>
<feature type="region of interest" description="Disordered" evidence="1">
    <location>
        <begin position="141"/>
        <end position="169"/>
    </location>
</feature>
<proteinExistence type="predicted"/>
<feature type="region of interest" description="Disordered" evidence="1">
    <location>
        <begin position="606"/>
        <end position="635"/>
    </location>
</feature>
<feature type="region of interest" description="Disordered" evidence="1">
    <location>
        <begin position="550"/>
        <end position="574"/>
    </location>
</feature>
<feature type="domain" description="PB1-like" evidence="2">
    <location>
        <begin position="8"/>
        <end position="101"/>
    </location>
</feature>
<feature type="compositionally biased region" description="Polar residues" evidence="1">
    <location>
        <begin position="389"/>
        <end position="398"/>
    </location>
</feature>
<feature type="region of interest" description="Disordered" evidence="1">
    <location>
        <begin position="359"/>
        <end position="402"/>
    </location>
</feature>
<evidence type="ECO:0000313" key="3">
    <source>
        <dbReference type="EMBL" id="OMO88652.1"/>
    </source>
</evidence>
<organism evidence="3 4">
    <name type="scientific">Corchorus olitorius</name>
    <dbReference type="NCBI Taxonomy" id="93759"/>
    <lineage>
        <taxon>Eukaryota</taxon>
        <taxon>Viridiplantae</taxon>
        <taxon>Streptophyta</taxon>
        <taxon>Embryophyta</taxon>
        <taxon>Tracheophyta</taxon>
        <taxon>Spermatophyta</taxon>
        <taxon>Magnoliopsida</taxon>
        <taxon>eudicotyledons</taxon>
        <taxon>Gunneridae</taxon>
        <taxon>Pentapetalae</taxon>
        <taxon>rosids</taxon>
        <taxon>malvids</taxon>
        <taxon>Malvales</taxon>
        <taxon>Malvaceae</taxon>
        <taxon>Grewioideae</taxon>
        <taxon>Apeibeae</taxon>
        <taxon>Corchorus</taxon>
    </lineage>
</organism>
<name>A0A1R3J1E7_9ROSI</name>
<gene>
    <name evidence="3" type="ORF">COLO4_20144</name>
</gene>
<dbReference type="InterPro" id="IPR058594">
    <property type="entry name" value="PB1-like_dom_pln"/>
</dbReference>
<feature type="compositionally biased region" description="Polar residues" evidence="1">
    <location>
        <begin position="550"/>
        <end position="565"/>
    </location>
</feature>
<sequence>MAFFEGIVRFHYSGSFVGEGESLRYENGIVDELGIDPDKLSKIELEELLKDAGCKNVLHIYYKRPGISMCKGLKLIESDFDVLDMAGELVDRGEVDIYVVHKVDDPHDAVLELEYEEVIEVGNEAHVDAVNDVGLDDVNDAGLDADTDAGKEGGLENEELGAGGQDGDRNAQDAAEIHVEEFSNGCAYFVPVEDDNSGDKDPEVKFARSEFETVRDKMLDEFERSGFSLPGFRPIDAAEYVSGLENEADPSNNLNPEEPYYSTDEVFSTPRLSQKMLTQLVSVDIKRDPYIPYIEIIQLVSERYGLDVELSMVKRAKSDVVRSVAANYEKEFASLQAYGEEIKKTNMGSSVWMQCHKDTGASTDETNPTNMPANASNMPTDLPEEVETSHPQSSSRTKLNPKKKKANVAAIVSAAMFLLLKLLQLPKSSQLGIGNASFAANFLSSNDVGSIGNATVNITSAQQVPQTVPDNVPDISKGKAKAAAKAKGKTKGKPPRVAGRVVQDGNGKVLSTTEPNFRTSPKSKAKLFGNVQGGSASTCNTPTPNWFETVSSASTGGLQQASTNNKRPREPRGMEGYGLYTNPQGVEIEDAGLITQRVHKIVNKKIKSSSEVHGTQESNNSSLTSKGGRKAPWKP</sequence>
<keyword evidence="4" id="KW-1185">Reference proteome</keyword>
<dbReference type="AlphaFoldDB" id="A0A1R3J1E7"/>
<evidence type="ECO:0000313" key="4">
    <source>
        <dbReference type="Proteomes" id="UP000187203"/>
    </source>
</evidence>
<comment type="caution">
    <text evidence="3">The sequence shown here is derived from an EMBL/GenBank/DDBJ whole genome shotgun (WGS) entry which is preliminary data.</text>
</comment>
<protein>
    <recommendedName>
        <fullName evidence="2">PB1-like domain-containing protein</fullName>
    </recommendedName>
</protein>
<dbReference type="Proteomes" id="UP000187203">
    <property type="component" value="Unassembled WGS sequence"/>
</dbReference>
<dbReference type="OrthoDB" id="1166265at2759"/>
<reference evidence="4" key="1">
    <citation type="submission" date="2013-09" db="EMBL/GenBank/DDBJ databases">
        <title>Corchorus olitorius genome sequencing.</title>
        <authorList>
            <person name="Alam M."/>
            <person name="Haque M.S."/>
            <person name="Islam M.S."/>
            <person name="Emdad E.M."/>
            <person name="Islam M.M."/>
            <person name="Ahmed B."/>
            <person name="Halim A."/>
            <person name="Hossen Q.M.M."/>
            <person name="Hossain M.Z."/>
            <person name="Ahmed R."/>
            <person name="Khan M.M."/>
            <person name="Islam R."/>
            <person name="Rashid M.M."/>
            <person name="Khan S.A."/>
            <person name="Rahman M.S."/>
            <person name="Alam M."/>
            <person name="Yahiya A.S."/>
            <person name="Khan M.S."/>
            <person name="Azam M.S."/>
            <person name="Haque T."/>
            <person name="Lashkar M.Z.H."/>
            <person name="Akhand A.I."/>
            <person name="Morshed G."/>
            <person name="Roy S."/>
            <person name="Uddin K.S."/>
            <person name="Rabeya T."/>
            <person name="Hossain A.S."/>
            <person name="Chowdhury A."/>
            <person name="Snigdha A.R."/>
            <person name="Mortoza M.S."/>
            <person name="Matin S.A."/>
            <person name="Hoque S.M.E."/>
            <person name="Islam M.K."/>
            <person name="Roy D.K."/>
            <person name="Haider R."/>
            <person name="Moosa M.M."/>
            <person name="Elias S.M."/>
            <person name="Hasan A.M."/>
            <person name="Jahan S."/>
            <person name="Shafiuddin M."/>
            <person name="Mahmood N."/>
            <person name="Shommy N.S."/>
        </authorList>
    </citation>
    <scope>NUCLEOTIDE SEQUENCE [LARGE SCALE GENOMIC DNA]</scope>
    <source>
        <strain evidence="4">cv. O-4</strain>
    </source>
</reference>
<dbReference type="EMBL" id="AWUE01017034">
    <property type="protein sequence ID" value="OMO88652.1"/>
    <property type="molecule type" value="Genomic_DNA"/>
</dbReference>
<dbReference type="Pfam" id="PF26130">
    <property type="entry name" value="PB1-like"/>
    <property type="match status" value="1"/>
</dbReference>
<accession>A0A1R3J1E7</accession>